<name>A0A3M7QH87_BRAPC</name>
<evidence type="ECO:0000313" key="1">
    <source>
        <dbReference type="EMBL" id="RNA10504.1"/>
    </source>
</evidence>
<dbReference type="Proteomes" id="UP000276133">
    <property type="component" value="Unassembled WGS sequence"/>
</dbReference>
<evidence type="ECO:0000313" key="2">
    <source>
        <dbReference type="Proteomes" id="UP000276133"/>
    </source>
</evidence>
<accession>A0A3M7QH87</accession>
<dbReference type="EMBL" id="REGN01006177">
    <property type="protein sequence ID" value="RNA10504.1"/>
    <property type="molecule type" value="Genomic_DNA"/>
</dbReference>
<protein>
    <submittedName>
        <fullName evidence="1">Uncharacterized protein</fullName>
    </submittedName>
</protein>
<comment type="caution">
    <text evidence="1">The sequence shown here is derived from an EMBL/GenBank/DDBJ whole genome shotgun (WGS) entry which is preliminary data.</text>
</comment>
<organism evidence="1 2">
    <name type="scientific">Brachionus plicatilis</name>
    <name type="common">Marine rotifer</name>
    <name type="synonym">Brachionus muelleri</name>
    <dbReference type="NCBI Taxonomy" id="10195"/>
    <lineage>
        <taxon>Eukaryota</taxon>
        <taxon>Metazoa</taxon>
        <taxon>Spiralia</taxon>
        <taxon>Gnathifera</taxon>
        <taxon>Rotifera</taxon>
        <taxon>Eurotatoria</taxon>
        <taxon>Monogononta</taxon>
        <taxon>Pseudotrocha</taxon>
        <taxon>Ploima</taxon>
        <taxon>Brachionidae</taxon>
        <taxon>Brachionus</taxon>
    </lineage>
</organism>
<dbReference type="AlphaFoldDB" id="A0A3M7QH87"/>
<gene>
    <name evidence="1" type="ORF">BpHYR1_041790</name>
</gene>
<keyword evidence="2" id="KW-1185">Reference proteome</keyword>
<reference evidence="1 2" key="1">
    <citation type="journal article" date="2018" name="Sci. Rep.">
        <title>Genomic signatures of local adaptation to the degree of environmental predictability in rotifers.</title>
        <authorList>
            <person name="Franch-Gras L."/>
            <person name="Hahn C."/>
            <person name="Garcia-Roger E.M."/>
            <person name="Carmona M.J."/>
            <person name="Serra M."/>
            <person name="Gomez A."/>
        </authorList>
    </citation>
    <scope>NUCLEOTIDE SEQUENCE [LARGE SCALE GENOMIC DNA]</scope>
    <source>
        <strain evidence="1">HYR1</strain>
    </source>
</reference>
<sequence>MKKLKNKVCSLEFFNKHLKSTSCQAKLYILCSDFDTTTAIRNGLRDQKYYTQIQTNKLIIFYSKS</sequence>
<proteinExistence type="predicted"/>